<keyword evidence="6" id="KW-0256">Endoplasmic reticulum</keyword>
<comment type="function">
    <text evidence="1">Subunit of the oligosaccharyl transferase (OST) complex that catalyzes the initial transfer of a defined glycan (Glc(3)Man(9)GlcNAc(2) in eukaryotes) from the lipid carrier dolichol-pyrophosphate to an asparagine residue within an Asn-X-Ser/Thr consensus motif in nascent polypeptide chains, the first step in protein N-glycosylation. N-glycosylation occurs cotranslationally and the complex associates with the Sec61 complex at the channel-forming translocon complex that mediates protein translocation across the endoplasmic reticulum (ER). All subunits are required for a maximal enzyme activity.</text>
</comment>
<evidence type="ECO:0000256" key="1">
    <source>
        <dbReference type="ARBA" id="ARBA00002791"/>
    </source>
</evidence>
<sequence length="36" mass="4109">MITDMQLGVMVNALGVAMLMLVILFHYFSANRHEKN</sequence>
<keyword evidence="7" id="KW-0735">Signal-anchor</keyword>
<dbReference type="GO" id="GO:0005789">
    <property type="term" value="C:endoplasmic reticulum membrane"/>
    <property type="evidence" value="ECO:0007669"/>
    <property type="project" value="UniProtKB-SubCell"/>
</dbReference>
<keyword evidence="8 10" id="KW-1133">Transmembrane helix</keyword>
<organism evidence="13">
    <name type="scientific">Thelazia callipaeda</name>
    <name type="common">Oriental eyeworm</name>
    <name type="synonym">Parasitic nematode</name>
    <dbReference type="NCBI Taxonomy" id="103827"/>
    <lineage>
        <taxon>Eukaryota</taxon>
        <taxon>Metazoa</taxon>
        <taxon>Ecdysozoa</taxon>
        <taxon>Nematoda</taxon>
        <taxon>Chromadorea</taxon>
        <taxon>Rhabditida</taxon>
        <taxon>Spirurina</taxon>
        <taxon>Spiruromorpha</taxon>
        <taxon>Thelazioidea</taxon>
        <taxon>Thelaziidae</taxon>
        <taxon>Thelazia</taxon>
    </lineage>
</organism>
<evidence type="ECO:0000256" key="2">
    <source>
        <dbReference type="ARBA" id="ARBA00004643"/>
    </source>
</evidence>
<dbReference type="OrthoDB" id="2124077at2759"/>
<comment type="similarity">
    <text evidence="3">Belongs to the OST4 family.</text>
</comment>
<dbReference type="InterPro" id="IPR036330">
    <property type="entry name" value="Ost4p_sf"/>
</dbReference>
<dbReference type="Proteomes" id="UP000276776">
    <property type="component" value="Unassembled WGS sequence"/>
</dbReference>
<dbReference type="EMBL" id="UYYF01000151">
    <property type="protein sequence ID" value="VDM96631.1"/>
    <property type="molecule type" value="Genomic_DNA"/>
</dbReference>
<evidence type="ECO:0000256" key="4">
    <source>
        <dbReference type="ARBA" id="ARBA00011157"/>
    </source>
</evidence>
<evidence type="ECO:0000313" key="11">
    <source>
        <dbReference type="EMBL" id="VDM96631.1"/>
    </source>
</evidence>
<gene>
    <name evidence="11" type="ORF">TCLT_LOCUS1278</name>
</gene>
<feature type="transmembrane region" description="Helical" evidence="10">
    <location>
        <begin position="7"/>
        <end position="28"/>
    </location>
</feature>
<evidence type="ECO:0000256" key="10">
    <source>
        <dbReference type="SAM" id="Phobius"/>
    </source>
</evidence>
<dbReference type="SUPFAM" id="SSF103464">
    <property type="entry name" value="Oligosaccharyltransferase subunit ost4p"/>
    <property type="match status" value="1"/>
</dbReference>
<comment type="subcellular location">
    <subcellularLocation>
        <location evidence="2">Endoplasmic reticulum membrane</location>
        <topology evidence="2">Single-pass type III membrane protein</topology>
    </subcellularLocation>
</comment>
<evidence type="ECO:0000256" key="9">
    <source>
        <dbReference type="ARBA" id="ARBA00023136"/>
    </source>
</evidence>
<dbReference type="Pfam" id="PF10215">
    <property type="entry name" value="Ost4"/>
    <property type="match status" value="1"/>
</dbReference>
<dbReference type="AlphaFoldDB" id="A0A0N5CMA3"/>
<comment type="subunit">
    <text evidence="4">Component of the oligosaccharyltransferase (OST) complex.</text>
</comment>
<evidence type="ECO:0000256" key="7">
    <source>
        <dbReference type="ARBA" id="ARBA00022968"/>
    </source>
</evidence>
<reference evidence="13" key="1">
    <citation type="submission" date="2017-02" db="UniProtKB">
        <authorList>
            <consortium name="WormBaseParasite"/>
        </authorList>
    </citation>
    <scope>IDENTIFICATION</scope>
</reference>
<keyword evidence="9 10" id="KW-0472">Membrane</keyword>
<evidence type="ECO:0000313" key="12">
    <source>
        <dbReference type="Proteomes" id="UP000276776"/>
    </source>
</evidence>
<accession>A0A0N5CMA3</accession>
<evidence type="ECO:0000256" key="8">
    <source>
        <dbReference type="ARBA" id="ARBA00022989"/>
    </source>
</evidence>
<keyword evidence="5 10" id="KW-0812">Transmembrane</keyword>
<evidence type="ECO:0000256" key="3">
    <source>
        <dbReference type="ARBA" id="ARBA00007685"/>
    </source>
</evidence>
<proteinExistence type="inferred from homology"/>
<dbReference type="WBParaSite" id="TCLT_0000127701-mRNA-1">
    <property type="protein sequence ID" value="TCLT_0000127701-mRNA-1"/>
    <property type="gene ID" value="TCLT_0000127701"/>
</dbReference>
<evidence type="ECO:0000256" key="5">
    <source>
        <dbReference type="ARBA" id="ARBA00022692"/>
    </source>
</evidence>
<name>A0A0N5CMA3_THECL</name>
<reference evidence="11 12" key="2">
    <citation type="submission" date="2018-11" db="EMBL/GenBank/DDBJ databases">
        <authorList>
            <consortium name="Pathogen Informatics"/>
        </authorList>
    </citation>
    <scope>NUCLEOTIDE SEQUENCE [LARGE SCALE GENOMIC DNA]</scope>
</reference>
<evidence type="ECO:0000313" key="13">
    <source>
        <dbReference type="WBParaSite" id="TCLT_0000127701-mRNA-1"/>
    </source>
</evidence>
<protein>
    <submittedName>
        <fullName evidence="13">Dolichyl-diphosphooligosaccharide--protein glycosyltransferase subunit 4</fullName>
    </submittedName>
</protein>
<evidence type="ECO:0000256" key="6">
    <source>
        <dbReference type="ARBA" id="ARBA00022824"/>
    </source>
</evidence>
<keyword evidence="12" id="KW-1185">Reference proteome</keyword>
<dbReference type="InterPro" id="IPR018943">
    <property type="entry name" value="Oligosaccaryltransferase"/>
</dbReference>